<accession>A0A9P7EE86</accession>
<evidence type="ECO:0000313" key="2">
    <source>
        <dbReference type="Proteomes" id="UP000807769"/>
    </source>
</evidence>
<dbReference type="AlphaFoldDB" id="A0A9P7EE86"/>
<name>A0A9P7EE86_9AGAM</name>
<dbReference type="Pfam" id="PF18759">
    <property type="entry name" value="Plavaka"/>
    <property type="match status" value="2"/>
</dbReference>
<dbReference type="Proteomes" id="UP000807769">
    <property type="component" value="Unassembled WGS sequence"/>
</dbReference>
<keyword evidence="2" id="KW-1185">Reference proteome</keyword>
<gene>
    <name evidence="1" type="ORF">BJ212DRAFT_1446166</name>
</gene>
<proteinExistence type="predicted"/>
<reference evidence="1" key="1">
    <citation type="journal article" date="2020" name="New Phytol.">
        <title>Comparative genomics reveals dynamic genome evolution in host specialist ectomycorrhizal fungi.</title>
        <authorList>
            <person name="Lofgren L.A."/>
            <person name="Nguyen N.H."/>
            <person name="Vilgalys R."/>
            <person name="Ruytinx J."/>
            <person name="Liao H.L."/>
            <person name="Branco S."/>
            <person name="Kuo A."/>
            <person name="LaButti K."/>
            <person name="Lipzen A."/>
            <person name="Andreopoulos W."/>
            <person name="Pangilinan J."/>
            <person name="Riley R."/>
            <person name="Hundley H."/>
            <person name="Na H."/>
            <person name="Barry K."/>
            <person name="Grigoriev I.V."/>
            <person name="Stajich J.E."/>
            <person name="Kennedy P.G."/>
        </authorList>
    </citation>
    <scope>NUCLEOTIDE SEQUENCE</scope>
    <source>
        <strain evidence="1">MN1</strain>
    </source>
</reference>
<dbReference type="RefSeq" id="XP_041194639.1">
    <property type="nucleotide sequence ID" value="XM_041338202.1"/>
</dbReference>
<dbReference type="EMBL" id="JABBWG010000010">
    <property type="protein sequence ID" value="KAG1818962.1"/>
    <property type="molecule type" value="Genomic_DNA"/>
</dbReference>
<protein>
    <submittedName>
        <fullName evidence="1">Uncharacterized protein</fullName>
    </submittedName>
</protein>
<organism evidence="1 2">
    <name type="scientific">Suillus subaureus</name>
    <dbReference type="NCBI Taxonomy" id="48587"/>
    <lineage>
        <taxon>Eukaryota</taxon>
        <taxon>Fungi</taxon>
        <taxon>Dikarya</taxon>
        <taxon>Basidiomycota</taxon>
        <taxon>Agaricomycotina</taxon>
        <taxon>Agaricomycetes</taxon>
        <taxon>Agaricomycetidae</taxon>
        <taxon>Boletales</taxon>
        <taxon>Suillineae</taxon>
        <taxon>Suillaceae</taxon>
        <taxon>Suillus</taxon>
    </lineage>
</organism>
<dbReference type="OrthoDB" id="3199698at2759"/>
<comment type="caution">
    <text evidence="1">The sequence shown here is derived from an EMBL/GenBank/DDBJ whole genome shotgun (WGS) entry which is preliminary data.</text>
</comment>
<sequence length="702" mass="80072">MAATLVKHHNTPPFTDHKDLHNVIDATQLGDVPWQCFSAQYTGEQPEVVPPWMDEEFEVWYRDPCAMAHNILANPTYKDKIDYDTILQDPETHGSALIPIILGSDKTTVSVGTGNNEYYPLYASIGNVCNNIRCMHHDALVIISFLTIPKTDKTHSKDDLFRIFCCQLFHSSLSMILSSLKPVMTEYEVVHCGDGHFWCIIYSLGPYIMDYEEQLVLSCIVKHWCLKCIAVRTNLDGDATYHTHKFTDFLINELHVDVLWDEFGLIGDLIMTDIHELLSFDLLHQLIKGAFKDHLIDWVAKYLKAMHGTKWSEEIMSNIDHRVAAAPSFSGLRCFPQGRNFKQWTGDDSKALMKVFLPAIEGHVPQDMVHAFRALLEFCYLVQHNVITEDTLIQIQDALGHFHRYHTIFENVVPTFSLPRQHSMVHYVDMIKLFGAPNRLCSSITESKHIKAVKEPWQWSNRHNALGQMLVTNQHLDKLTASHADFDAQGMLTGTILSIAALAHEVAYFLFSQLNPDDACNPKDIPAASLPQHEGKLQVFNSAAATFYAPSDLSGIGGMRHEHIRACPLWQNEYPHNDCMFINTDSDAEGMQGLEVVRVICFFSFKHNWEVYPCALIQWFEKIGDCPDEDTGMWMVTPSFHEDGLRNLAVIHIETVFHAAHLIAIYSSEYIPHSLKFYHSLDTFSLFYVNKYTDHHAFEIAS</sequence>
<evidence type="ECO:0000313" key="1">
    <source>
        <dbReference type="EMBL" id="KAG1818962.1"/>
    </source>
</evidence>
<dbReference type="GeneID" id="64632218"/>
<dbReference type="InterPro" id="IPR041078">
    <property type="entry name" value="Plavaka"/>
</dbReference>